<dbReference type="InterPro" id="IPR050194">
    <property type="entry name" value="Glycosyltransferase_grp1"/>
</dbReference>
<dbReference type="Gene3D" id="3.40.50.2000">
    <property type="entry name" value="Glycogen Phosphorylase B"/>
    <property type="match status" value="2"/>
</dbReference>
<name>A0ABS5EKA4_9PROT</name>
<dbReference type="InterPro" id="IPR001296">
    <property type="entry name" value="Glyco_trans_1"/>
</dbReference>
<dbReference type="InterPro" id="IPR028098">
    <property type="entry name" value="Glyco_trans_4-like_N"/>
</dbReference>
<evidence type="ECO:0000259" key="2">
    <source>
        <dbReference type="Pfam" id="PF13439"/>
    </source>
</evidence>
<dbReference type="EMBL" id="JAAEDI010000015">
    <property type="protein sequence ID" value="MBR0651042.1"/>
    <property type="molecule type" value="Genomic_DNA"/>
</dbReference>
<keyword evidence="4" id="KW-1185">Reference proteome</keyword>
<feature type="domain" description="Glycosyltransferase subfamily 4-like N-terminal" evidence="2">
    <location>
        <begin position="18"/>
        <end position="175"/>
    </location>
</feature>
<dbReference type="Proteomes" id="UP000698752">
    <property type="component" value="Unassembled WGS sequence"/>
</dbReference>
<dbReference type="Pfam" id="PF00534">
    <property type="entry name" value="Glycos_transf_1"/>
    <property type="match status" value="1"/>
</dbReference>
<organism evidence="3 4">
    <name type="scientific">Neoroseomonas terrae</name>
    <dbReference type="NCBI Taxonomy" id="424799"/>
    <lineage>
        <taxon>Bacteria</taxon>
        <taxon>Pseudomonadati</taxon>
        <taxon>Pseudomonadota</taxon>
        <taxon>Alphaproteobacteria</taxon>
        <taxon>Acetobacterales</taxon>
        <taxon>Acetobacteraceae</taxon>
        <taxon>Neoroseomonas</taxon>
    </lineage>
</organism>
<sequence>MSPTMPLLLHVFASFATGGPQVRFTRLVNRMGGAFRHAVVAMDSNYDARNLLDPALDVRFPAVCVAKRAVGGNVLRFRAALRAIRPDLLVTSNWGSIEWAGARIGTGVPHLHLEDGFGPEEQSRQLPRRVLARRLLLRRATVVLPSRTLFRIAREEWKLPPERLRLLPNGVDTSRFAPVVREGPARPVTIGTVAALRPEKNLARLIRAIARLGPDVRLVIVGDGAERPALEALAAAEGVAERVSFAGHCHDPAPLYADFDVFALSSDTEQMPLSLLEAMAAGLPVAATDVGDVAEMLDPQHRHFVVPCDDAALAGALGALVQDADMRRQLGAANRRRAEDHFAETAMVAAWEGLFRDLSAKGTPN</sequence>
<dbReference type="SUPFAM" id="SSF53756">
    <property type="entry name" value="UDP-Glycosyltransferase/glycogen phosphorylase"/>
    <property type="match status" value="1"/>
</dbReference>
<proteinExistence type="predicted"/>
<evidence type="ECO:0000313" key="3">
    <source>
        <dbReference type="EMBL" id="MBR0651042.1"/>
    </source>
</evidence>
<reference evidence="4" key="1">
    <citation type="journal article" date="2021" name="Syst. Appl. Microbiol.">
        <title>Roseomonas hellenica sp. nov., isolated from roots of wild-growing Alkanna tinctoria.</title>
        <authorList>
            <person name="Rat A."/>
            <person name="Naranjo H.D."/>
            <person name="Lebbe L."/>
            <person name="Cnockaert M."/>
            <person name="Krigas N."/>
            <person name="Grigoriadou K."/>
            <person name="Maloupa E."/>
            <person name="Willems A."/>
        </authorList>
    </citation>
    <scope>NUCLEOTIDE SEQUENCE [LARGE SCALE GENOMIC DNA]</scope>
    <source>
        <strain evidence="4">LMG 31159</strain>
    </source>
</reference>
<feature type="domain" description="Glycosyl transferase family 1" evidence="1">
    <location>
        <begin position="187"/>
        <end position="336"/>
    </location>
</feature>
<gene>
    <name evidence="3" type="ORF">GXW78_15320</name>
</gene>
<dbReference type="Pfam" id="PF13439">
    <property type="entry name" value="Glyco_transf_4"/>
    <property type="match status" value="1"/>
</dbReference>
<evidence type="ECO:0000313" key="4">
    <source>
        <dbReference type="Proteomes" id="UP000698752"/>
    </source>
</evidence>
<protein>
    <submittedName>
        <fullName evidence="3">Glycosyltransferase</fullName>
    </submittedName>
</protein>
<dbReference type="PANTHER" id="PTHR45947">
    <property type="entry name" value="SULFOQUINOVOSYL TRANSFERASE SQD2"/>
    <property type="match status" value="1"/>
</dbReference>
<evidence type="ECO:0000259" key="1">
    <source>
        <dbReference type="Pfam" id="PF00534"/>
    </source>
</evidence>
<dbReference type="PANTHER" id="PTHR45947:SF3">
    <property type="entry name" value="SULFOQUINOVOSYL TRANSFERASE SQD2"/>
    <property type="match status" value="1"/>
</dbReference>
<accession>A0ABS5EKA4</accession>
<comment type="caution">
    <text evidence="3">The sequence shown here is derived from an EMBL/GenBank/DDBJ whole genome shotgun (WGS) entry which is preliminary data.</text>
</comment>